<dbReference type="RefSeq" id="WP_208238503.1">
    <property type="nucleotide sequence ID" value="NZ_BAAAQU010000002.1"/>
</dbReference>
<dbReference type="AlphaFoldDB" id="A0A939TMX2"/>
<feature type="compositionally biased region" description="Acidic residues" evidence="1">
    <location>
        <begin position="283"/>
        <end position="292"/>
    </location>
</feature>
<feature type="compositionally biased region" description="Low complexity" evidence="1">
    <location>
        <begin position="336"/>
        <end position="346"/>
    </location>
</feature>
<feature type="compositionally biased region" description="Low complexity" evidence="1">
    <location>
        <begin position="31"/>
        <end position="64"/>
    </location>
</feature>
<evidence type="ECO:0000256" key="2">
    <source>
        <dbReference type="SAM" id="Phobius"/>
    </source>
</evidence>
<feature type="compositionally biased region" description="Basic and acidic residues" evidence="1">
    <location>
        <begin position="82"/>
        <end position="100"/>
    </location>
</feature>
<dbReference type="Proteomes" id="UP000668403">
    <property type="component" value="Unassembled WGS sequence"/>
</dbReference>
<keyword evidence="2" id="KW-1133">Transmembrane helix</keyword>
<feature type="region of interest" description="Disordered" evidence="1">
    <location>
        <begin position="1"/>
        <end position="389"/>
    </location>
</feature>
<proteinExistence type="predicted"/>
<keyword evidence="4" id="KW-1185">Reference proteome</keyword>
<feature type="compositionally biased region" description="Acidic residues" evidence="1">
    <location>
        <begin position="178"/>
        <end position="193"/>
    </location>
</feature>
<evidence type="ECO:0000313" key="4">
    <source>
        <dbReference type="Proteomes" id="UP000668403"/>
    </source>
</evidence>
<feature type="region of interest" description="Disordered" evidence="1">
    <location>
        <begin position="493"/>
        <end position="512"/>
    </location>
</feature>
<feature type="compositionally biased region" description="Basic and acidic residues" evidence="1">
    <location>
        <begin position="1"/>
        <end position="29"/>
    </location>
</feature>
<evidence type="ECO:0000256" key="1">
    <source>
        <dbReference type="SAM" id="MobiDB-lite"/>
    </source>
</evidence>
<feature type="compositionally biased region" description="Acidic residues" evidence="1">
    <location>
        <begin position="145"/>
        <end position="163"/>
    </location>
</feature>
<evidence type="ECO:0000313" key="3">
    <source>
        <dbReference type="EMBL" id="MBO2989908.1"/>
    </source>
</evidence>
<accession>A0A939TMX2</accession>
<keyword evidence="2" id="KW-0472">Membrane</keyword>
<gene>
    <name evidence="3" type="ORF">J4H85_07855</name>
</gene>
<feature type="transmembrane region" description="Helical" evidence="2">
    <location>
        <begin position="536"/>
        <end position="557"/>
    </location>
</feature>
<protein>
    <submittedName>
        <fullName evidence="3">Uncharacterized protein</fullName>
    </submittedName>
</protein>
<dbReference type="EMBL" id="JAGFBF010000005">
    <property type="protein sequence ID" value="MBO2989908.1"/>
    <property type="molecule type" value="Genomic_DNA"/>
</dbReference>
<keyword evidence="2" id="KW-0812">Transmembrane</keyword>
<name>A0A939TMX2_9MICO</name>
<sequence>MTENEPDRPLTRRERRLRDQAAEATREETPEAGAETTESTVAEATGEVDALASSSSWSPEASSAEMGEIEISPFDENGNPRTRRELRELREQALREREAALAEAEPEDSEASAVDDPPVETGAPSDAGEAPTEAFSLADIREAEQGEASDGPEIDVESADSAEQDVPAEAAAVHEVSEPSEDAEPVADEDATDEPFLADAPPVQDAPPAEPLSFDDALAGTGRDQATETVEAEIIETRLIETQSEDDGTETVLIETALVDTDSDAPGDAAAEVPAETRLLDAQDPEPVDETPADASAQDDTAGASTRKDAAAGEAVASAPKSAVPQSAPKSAVLQSAPKSAAPKSARPGVVAPPAEVPTEGPADAATPVGEETGKAPYSFPDIAPPEEWRSVFDEDSRAARGNDARSATGKDSGFDDLIARAVVQDGRAGGTNSAALILPDMPEDGGLAGPIGGTGELYITGSIDVPKSIGETGGHASIHDSIELDPVDEMGAERSHGGSEHATGPISARRAVSASSATGAPMFSTAGKEKSKLPLVLSLTGGGLILVVGGIAVWGFTTGVFG</sequence>
<organism evidence="3 4">
    <name type="scientific">Leucobacter tardus</name>
    <dbReference type="NCBI Taxonomy" id="501483"/>
    <lineage>
        <taxon>Bacteria</taxon>
        <taxon>Bacillati</taxon>
        <taxon>Actinomycetota</taxon>
        <taxon>Actinomycetes</taxon>
        <taxon>Micrococcales</taxon>
        <taxon>Microbacteriaceae</taxon>
        <taxon>Leucobacter</taxon>
    </lineage>
</organism>
<reference evidence="3" key="1">
    <citation type="submission" date="2021-03" db="EMBL/GenBank/DDBJ databases">
        <title>Leucobacter chromiisoli sp. nov., isolated from chromium-containing soil of chemical plant.</title>
        <authorList>
            <person name="Xu Z."/>
        </authorList>
    </citation>
    <scope>NUCLEOTIDE SEQUENCE</scope>
    <source>
        <strain evidence="3">K 70/01</strain>
    </source>
</reference>
<comment type="caution">
    <text evidence="3">The sequence shown here is derived from an EMBL/GenBank/DDBJ whole genome shotgun (WGS) entry which is preliminary data.</text>
</comment>